<accession>A0A5B6UVN3</accession>
<dbReference type="GO" id="GO:0003964">
    <property type="term" value="F:RNA-directed DNA polymerase activity"/>
    <property type="evidence" value="ECO:0007669"/>
    <property type="project" value="UniProtKB-KW"/>
</dbReference>
<sequence length="229" mass="26058">MEGCLAVSAEGKSGGPALMWKEGGKVTIQSYSKYHVDSLVRMDDGTDIRFTSFYGQADPALRNQAWDMLRRIKSIVREGWIVGGDFNAILNNAEKEGGRTKPNNSMNDFSELLEELSLSNNREGSGLVKERLDRFIVSEDVIEKMPFIDTKVIRQSKSDQDAIFMNTIGSKLRERCVNPKPWFRYNACWAKEQEANEIITRVWSKKDRNFFGKSRGYPGELRTLVISTL</sequence>
<dbReference type="PANTHER" id="PTHR33710:SF64">
    <property type="entry name" value="ENDONUCLEASE_EXONUCLEASE_PHOSPHATASE DOMAIN-CONTAINING PROTEIN"/>
    <property type="match status" value="1"/>
</dbReference>
<dbReference type="OrthoDB" id="1729225at2759"/>
<comment type="caution">
    <text evidence="1">The sequence shown here is derived from an EMBL/GenBank/DDBJ whole genome shotgun (WGS) entry which is preliminary data.</text>
</comment>
<dbReference type="AlphaFoldDB" id="A0A5B6UVN3"/>
<dbReference type="InterPro" id="IPR036691">
    <property type="entry name" value="Endo/exonu/phosph_ase_sf"/>
</dbReference>
<gene>
    <name evidence="1" type="ORF">EPI10_027914</name>
</gene>
<proteinExistence type="predicted"/>
<protein>
    <submittedName>
        <fullName evidence="1">Reverse transcriptase</fullName>
    </submittedName>
</protein>
<organism evidence="1 2">
    <name type="scientific">Gossypium australe</name>
    <dbReference type="NCBI Taxonomy" id="47621"/>
    <lineage>
        <taxon>Eukaryota</taxon>
        <taxon>Viridiplantae</taxon>
        <taxon>Streptophyta</taxon>
        <taxon>Embryophyta</taxon>
        <taxon>Tracheophyta</taxon>
        <taxon>Spermatophyta</taxon>
        <taxon>Magnoliopsida</taxon>
        <taxon>eudicotyledons</taxon>
        <taxon>Gunneridae</taxon>
        <taxon>Pentapetalae</taxon>
        <taxon>rosids</taxon>
        <taxon>malvids</taxon>
        <taxon>Malvales</taxon>
        <taxon>Malvaceae</taxon>
        <taxon>Malvoideae</taxon>
        <taxon>Gossypium</taxon>
    </lineage>
</organism>
<name>A0A5B6UVN3_9ROSI</name>
<dbReference type="Proteomes" id="UP000325315">
    <property type="component" value="Unassembled WGS sequence"/>
</dbReference>
<dbReference type="Gene3D" id="3.60.10.10">
    <property type="entry name" value="Endonuclease/exonuclease/phosphatase"/>
    <property type="match status" value="1"/>
</dbReference>
<reference evidence="2" key="1">
    <citation type="journal article" date="2019" name="Plant Biotechnol. J.">
        <title>Genome sequencing of the Australian wild diploid species Gossypium australe highlights disease resistance and delayed gland morphogenesis.</title>
        <authorList>
            <person name="Cai Y."/>
            <person name="Cai X."/>
            <person name="Wang Q."/>
            <person name="Wang P."/>
            <person name="Zhang Y."/>
            <person name="Cai C."/>
            <person name="Xu Y."/>
            <person name="Wang K."/>
            <person name="Zhou Z."/>
            <person name="Wang C."/>
            <person name="Geng S."/>
            <person name="Li B."/>
            <person name="Dong Q."/>
            <person name="Hou Y."/>
            <person name="Wang H."/>
            <person name="Ai P."/>
            <person name="Liu Z."/>
            <person name="Yi F."/>
            <person name="Sun M."/>
            <person name="An G."/>
            <person name="Cheng J."/>
            <person name="Zhang Y."/>
            <person name="Shi Q."/>
            <person name="Xie Y."/>
            <person name="Shi X."/>
            <person name="Chang Y."/>
            <person name="Huang F."/>
            <person name="Chen Y."/>
            <person name="Hong S."/>
            <person name="Mi L."/>
            <person name="Sun Q."/>
            <person name="Zhang L."/>
            <person name="Zhou B."/>
            <person name="Peng R."/>
            <person name="Zhang X."/>
            <person name="Liu F."/>
        </authorList>
    </citation>
    <scope>NUCLEOTIDE SEQUENCE [LARGE SCALE GENOMIC DNA]</scope>
    <source>
        <strain evidence="2">cv. PA1801</strain>
    </source>
</reference>
<evidence type="ECO:0000313" key="1">
    <source>
        <dbReference type="EMBL" id="KAA3461338.1"/>
    </source>
</evidence>
<keyword evidence="1" id="KW-0808">Transferase</keyword>
<evidence type="ECO:0000313" key="2">
    <source>
        <dbReference type="Proteomes" id="UP000325315"/>
    </source>
</evidence>
<dbReference type="SUPFAM" id="SSF56219">
    <property type="entry name" value="DNase I-like"/>
    <property type="match status" value="1"/>
</dbReference>
<dbReference type="EMBL" id="SMMG02000009">
    <property type="protein sequence ID" value="KAA3461338.1"/>
    <property type="molecule type" value="Genomic_DNA"/>
</dbReference>
<keyword evidence="2" id="KW-1185">Reference proteome</keyword>
<keyword evidence="1" id="KW-0695">RNA-directed DNA polymerase</keyword>
<keyword evidence="1" id="KW-0548">Nucleotidyltransferase</keyword>
<dbReference type="PANTHER" id="PTHR33710">
    <property type="entry name" value="BNAC02G09200D PROTEIN"/>
    <property type="match status" value="1"/>
</dbReference>